<gene>
    <name evidence="1" type="ORF">TL08_15230</name>
</gene>
<dbReference type="KEGG" id="ahm:TL08_15230"/>
<accession>A0AAC9MZ02</accession>
<reference evidence="2" key="1">
    <citation type="submission" date="2016-03" db="EMBL/GenBank/DDBJ databases">
        <title>Complete genome sequence of the type strain Actinoalloteichus hymeniacidonis DSM 45092.</title>
        <authorList>
            <person name="Schaffert L."/>
            <person name="Albersmeier A."/>
            <person name="Winkler A."/>
            <person name="Kalinowski J."/>
            <person name="Zotchev S."/>
            <person name="Ruckert C."/>
        </authorList>
    </citation>
    <scope>NUCLEOTIDE SEQUENCE [LARGE SCALE GENOMIC DNA]</scope>
    <source>
        <strain evidence="2">HPA177(T) (DSM 45092(T))</strain>
    </source>
</reference>
<evidence type="ECO:0000313" key="2">
    <source>
        <dbReference type="Proteomes" id="UP000095210"/>
    </source>
</evidence>
<keyword evidence="2" id="KW-1185">Reference proteome</keyword>
<proteinExistence type="predicted"/>
<dbReference type="AlphaFoldDB" id="A0AAC9MZ02"/>
<sequence>MIEDWDVRVAQALRGIRPAAYRLEGSGDDVRLTLVMRASPNGRRNAADRIVGALGTRGLGLAVAPGTDAVTWLAEHVEPVRIIALPAPGE</sequence>
<dbReference type="EMBL" id="CP014859">
    <property type="protein sequence ID" value="AOS63855.1"/>
    <property type="molecule type" value="Genomic_DNA"/>
</dbReference>
<protein>
    <submittedName>
        <fullName evidence="1">Uncharacterized protein</fullName>
    </submittedName>
</protein>
<dbReference type="Proteomes" id="UP000095210">
    <property type="component" value="Chromosome"/>
</dbReference>
<organism evidence="1 2">
    <name type="scientific">Actinoalloteichus hymeniacidonis</name>
    <dbReference type="NCBI Taxonomy" id="340345"/>
    <lineage>
        <taxon>Bacteria</taxon>
        <taxon>Bacillati</taxon>
        <taxon>Actinomycetota</taxon>
        <taxon>Actinomycetes</taxon>
        <taxon>Pseudonocardiales</taxon>
        <taxon>Pseudonocardiaceae</taxon>
        <taxon>Actinoalloteichus</taxon>
    </lineage>
</organism>
<name>A0AAC9MZ02_9PSEU</name>
<evidence type="ECO:0000313" key="1">
    <source>
        <dbReference type="EMBL" id="AOS63855.1"/>
    </source>
</evidence>
<dbReference type="RefSeq" id="WP_069849805.1">
    <property type="nucleotide sequence ID" value="NZ_CP014859.1"/>
</dbReference>